<evidence type="ECO:0000313" key="3">
    <source>
        <dbReference type="EMBL" id="KAK2096727.1"/>
    </source>
</evidence>
<comment type="subcellular location">
    <subcellularLocation>
        <location evidence="1">Nucleus</location>
    </subcellularLocation>
</comment>
<keyword evidence="2" id="KW-0539">Nucleus</keyword>
<sequence>MASNGILCPESPGAIHMDCLNFNSMTFGATQARRLSTASSVTKPPHFILTTEWIWYWSDDFGSWQEYGRQEPNKSPSIVAWGIRERAKDPSPGSTPTSHIKKRYLLVLTQDPWESVIPSTSHWCLQELNPDLSQPDT</sequence>
<dbReference type="InterPro" id="IPR051712">
    <property type="entry name" value="ARTD-AVP"/>
</dbReference>
<comment type="caution">
    <text evidence="3">The sequence shown here is derived from an EMBL/GenBank/DDBJ whole genome shotgun (WGS) entry which is preliminary data.</text>
</comment>
<organism evidence="3 4">
    <name type="scientific">Saguinus oedipus</name>
    <name type="common">Cotton-top tamarin</name>
    <name type="synonym">Oedipomidas oedipus</name>
    <dbReference type="NCBI Taxonomy" id="9490"/>
    <lineage>
        <taxon>Eukaryota</taxon>
        <taxon>Metazoa</taxon>
        <taxon>Chordata</taxon>
        <taxon>Craniata</taxon>
        <taxon>Vertebrata</taxon>
        <taxon>Euteleostomi</taxon>
        <taxon>Mammalia</taxon>
        <taxon>Eutheria</taxon>
        <taxon>Euarchontoglires</taxon>
        <taxon>Primates</taxon>
        <taxon>Haplorrhini</taxon>
        <taxon>Platyrrhini</taxon>
        <taxon>Cebidae</taxon>
        <taxon>Callitrichinae</taxon>
        <taxon>Saguinus</taxon>
    </lineage>
</organism>
<dbReference type="PANTHER" id="PTHR45740">
    <property type="entry name" value="POLY [ADP-RIBOSE] POLYMERASE"/>
    <property type="match status" value="1"/>
</dbReference>
<dbReference type="EMBL" id="JASSZA010000012">
    <property type="protein sequence ID" value="KAK2096727.1"/>
    <property type="molecule type" value="Genomic_DNA"/>
</dbReference>
<dbReference type="Proteomes" id="UP001266305">
    <property type="component" value="Unassembled WGS sequence"/>
</dbReference>
<dbReference type="PANTHER" id="PTHR45740:SF6">
    <property type="entry name" value="PROTEIN MONO-ADP-RIBOSYLTRANSFERASE PARP12"/>
    <property type="match status" value="1"/>
</dbReference>
<evidence type="ECO:0000313" key="4">
    <source>
        <dbReference type="Proteomes" id="UP001266305"/>
    </source>
</evidence>
<dbReference type="InterPro" id="IPR037197">
    <property type="entry name" value="WWE_dom_sf"/>
</dbReference>
<dbReference type="Gene3D" id="3.30.720.50">
    <property type="match status" value="1"/>
</dbReference>
<proteinExistence type="predicted"/>
<protein>
    <submittedName>
        <fullName evidence="3">Uncharacterized protein</fullName>
    </submittedName>
</protein>
<accession>A0ABQ9UKE1</accession>
<gene>
    <name evidence="3" type="ORF">P7K49_025761</name>
</gene>
<evidence type="ECO:0000256" key="2">
    <source>
        <dbReference type="ARBA" id="ARBA00023242"/>
    </source>
</evidence>
<name>A0ABQ9UKE1_SAGOE</name>
<keyword evidence="4" id="KW-1185">Reference proteome</keyword>
<reference evidence="3 4" key="1">
    <citation type="submission" date="2023-05" db="EMBL/GenBank/DDBJ databases">
        <title>B98-5 Cell Line De Novo Hybrid Assembly: An Optical Mapping Approach.</title>
        <authorList>
            <person name="Kananen K."/>
            <person name="Auerbach J.A."/>
            <person name="Kautto E."/>
            <person name="Blachly J.S."/>
        </authorList>
    </citation>
    <scope>NUCLEOTIDE SEQUENCE [LARGE SCALE GENOMIC DNA]</scope>
    <source>
        <strain evidence="3">B95-8</strain>
        <tissue evidence="3">Cell line</tissue>
    </source>
</reference>
<evidence type="ECO:0000256" key="1">
    <source>
        <dbReference type="ARBA" id="ARBA00004123"/>
    </source>
</evidence>